<gene>
    <name evidence="2" type="primary">GLEAN_10268</name>
    <name evidence="2" type="ORF">TcasGA2_TC010268</name>
</gene>
<feature type="domain" description="Mutator-like transposase" evidence="1">
    <location>
        <begin position="19"/>
        <end position="137"/>
    </location>
</feature>
<dbReference type="HOGENOM" id="CLU_150883_0_0_1"/>
<evidence type="ECO:0000259" key="1">
    <source>
        <dbReference type="Pfam" id="PF20700"/>
    </source>
</evidence>
<reference evidence="2 3" key="1">
    <citation type="journal article" date="2008" name="Nature">
        <title>The genome of the model beetle and pest Tribolium castaneum.</title>
        <authorList>
            <consortium name="Tribolium Genome Sequencing Consortium"/>
            <person name="Richards S."/>
            <person name="Gibbs R.A."/>
            <person name="Weinstock G.M."/>
            <person name="Brown S.J."/>
            <person name="Denell R."/>
            <person name="Beeman R.W."/>
            <person name="Gibbs R."/>
            <person name="Beeman R.W."/>
            <person name="Brown S.J."/>
            <person name="Bucher G."/>
            <person name="Friedrich M."/>
            <person name="Grimmelikhuijzen C.J."/>
            <person name="Klingler M."/>
            <person name="Lorenzen M."/>
            <person name="Richards S."/>
            <person name="Roth S."/>
            <person name="Schroder R."/>
            <person name="Tautz D."/>
            <person name="Zdobnov E.M."/>
            <person name="Muzny D."/>
            <person name="Gibbs R.A."/>
            <person name="Weinstock G.M."/>
            <person name="Attaway T."/>
            <person name="Bell S."/>
            <person name="Buhay C.J."/>
            <person name="Chandrabose M.N."/>
            <person name="Chavez D."/>
            <person name="Clerk-Blankenburg K.P."/>
            <person name="Cree A."/>
            <person name="Dao M."/>
            <person name="Davis C."/>
            <person name="Chacko J."/>
            <person name="Dinh H."/>
            <person name="Dugan-Rocha S."/>
            <person name="Fowler G."/>
            <person name="Garner T.T."/>
            <person name="Garnes J."/>
            <person name="Gnirke A."/>
            <person name="Hawes A."/>
            <person name="Hernandez J."/>
            <person name="Hines S."/>
            <person name="Holder M."/>
            <person name="Hume J."/>
            <person name="Jhangiani S.N."/>
            <person name="Joshi V."/>
            <person name="Khan Z.M."/>
            <person name="Jackson L."/>
            <person name="Kovar C."/>
            <person name="Kowis A."/>
            <person name="Lee S."/>
            <person name="Lewis L.R."/>
            <person name="Margolis J."/>
            <person name="Morgan M."/>
            <person name="Nazareth L.V."/>
            <person name="Nguyen N."/>
            <person name="Okwuonu G."/>
            <person name="Parker D."/>
            <person name="Richards S."/>
            <person name="Ruiz S.J."/>
            <person name="Santibanez J."/>
            <person name="Savard J."/>
            <person name="Scherer S.E."/>
            <person name="Schneider B."/>
            <person name="Sodergren E."/>
            <person name="Tautz D."/>
            <person name="Vattahil S."/>
            <person name="Villasana D."/>
            <person name="White C.S."/>
            <person name="Wright R."/>
            <person name="Park Y."/>
            <person name="Beeman R.W."/>
            <person name="Lord J."/>
            <person name="Oppert B."/>
            <person name="Lorenzen M."/>
            <person name="Brown S."/>
            <person name="Wang L."/>
            <person name="Savard J."/>
            <person name="Tautz D."/>
            <person name="Richards S."/>
            <person name="Weinstock G."/>
            <person name="Gibbs R.A."/>
            <person name="Liu Y."/>
            <person name="Worley K."/>
            <person name="Weinstock G."/>
            <person name="Elsik C.G."/>
            <person name="Reese J.T."/>
            <person name="Elhaik E."/>
            <person name="Landan G."/>
            <person name="Graur D."/>
            <person name="Arensburger P."/>
            <person name="Atkinson P."/>
            <person name="Beeman R.W."/>
            <person name="Beidler J."/>
            <person name="Brown S.J."/>
            <person name="Demuth J.P."/>
            <person name="Drury D.W."/>
            <person name="Du Y.Z."/>
            <person name="Fujiwara H."/>
            <person name="Lorenzen M."/>
            <person name="Maselli V."/>
            <person name="Osanai M."/>
            <person name="Park Y."/>
            <person name="Robertson H.M."/>
            <person name="Tu Z."/>
            <person name="Wang J.J."/>
            <person name="Wang S."/>
            <person name="Richards S."/>
            <person name="Song H."/>
            <person name="Zhang L."/>
            <person name="Sodergren E."/>
            <person name="Werner D."/>
            <person name="Stanke M."/>
            <person name="Morgenstern B."/>
            <person name="Solovyev V."/>
            <person name="Kosarev P."/>
            <person name="Brown G."/>
            <person name="Chen H.C."/>
            <person name="Ermolaeva O."/>
            <person name="Hlavina W."/>
            <person name="Kapustin Y."/>
            <person name="Kiryutin B."/>
            <person name="Kitts P."/>
            <person name="Maglott D."/>
            <person name="Pruitt K."/>
            <person name="Sapojnikov V."/>
            <person name="Souvorov A."/>
            <person name="Mackey A.J."/>
            <person name="Waterhouse R.M."/>
            <person name="Wyder S."/>
            <person name="Zdobnov E.M."/>
            <person name="Zdobnov E.M."/>
            <person name="Wyder S."/>
            <person name="Kriventseva E.V."/>
            <person name="Kadowaki T."/>
            <person name="Bork P."/>
            <person name="Aranda M."/>
            <person name="Bao R."/>
            <person name="Beermann A."/>
            <person name="Berns N."/>
            <person name="Bolognesi R."/>
            <person name="Bonneton F."/>
            <person name="Bopp D."/>
            <person name="Brown S.J."/>
            <person name="Bucher G."/>
            <person name="Butts T."/>
            <person name="Chaumot A."/>
            <person name="Denell R.E."/>
            <person name="Ferrier D.E."/>
            <person name="Friedrich M."/>
            <person name="Gordon C.M."/>
            <person name="Jindra M."/>
            <person name="Klingler M."/>
            <person name="Lan Q."/>
            <person name="Lattorff H.M."/>
            <person name="Laudet V."/>
            <person name="von Levetsow C."/>
            <person name="Liu Z."/>
            <person name="Lutz R."/>
            <person name="Lynch J.A."/>
            <person name="da Fonseca R.N."/>
            <person name="Posnien N."/>
            <person name="Reuter R."/>
            <person name="Roth S."/>
            <person name="Savard J."/>
            <person name="Schinko J.B."/>
            <person name="Schmitt C."/>
            <person name="Schoppmeier M."/>
            <person name="Schroder R."/>
            <person name="Shippy T.D."/>
            <person name="Simonnet F."/>
            <person name="Marques-Souza H."/>
            <person name="Tautz D."/>
            <person name="Tomoyasu Y."/>
            <person name="Trauner J."/>
            <person name="Van der Zee M."/>
            <person name="Vervoort M."/>
            <person name="Wittkopp N."/>
            <person name="Wimmer E.A."/>
            <person name="Yang X."/>
            <person name="Jones A.K."/>
            <person name="Sattelle D.B."/>
            <person name="Ebert P.R."/>
            <person name="Nelson D."/>
            <person name="Scott J.G."/>
            <person name="Beeman R.W."/>
            <person name="Muthukrishnan S."/>
            <person name="Kramer K.J."/>
            <person name="Arakane Y."/>
            <person name="Beeman R.W."/>
            <person name="Zhu Q."/>
            <person name="Hogenkamp D."/>
            <person name="Dixit R."/>
            <person name="Oppert B."/>
            <person name="Jiang H."/>
            <person name="Zou Z."/>
            <person name="Marshall J."/>
            <person name="Elpidina E."/>
            <person name="Vinokurov K."/>
            <person name="Oppert C."/>
            <person name="Zou Z."/>
            <person name="Evans J."/>
            <person name="Lu Z."/>
            <person name="Zhao P."/>
            <person name="Sumathipala N."/>
            <person name="Altincicek B."/>
            <person name="Vilcinskas A."/>
            <person name="Williams M."/>
            <person name="Hultmark D."/>
            <person name="Hetru C."/>
            <person name="Jiang H."/>
            <person name="Grimmelikhuijzen C.J."/>
            <person name="Hauser F."/>
            <person name="Cazzamali G."/>
            <person name="Williamson M."/>
            <person name="Park Y."/>
            <person name="Li B."/>
            <person name="Tanaka Y."/>
            <person name="Predel R."/>
            <person name="Neupert S."/>
            <person name="Schachtner J."/>
            <person name="Verleyen P."/>
            <person name="Raible F."/>
            <person name="Bork P."/>
            <person name="Friedrich M."/>
            <person name="Walden K.K."/>
            <person name="Robertson H.M."/>
            <person name="Angeli S."/>
            <person name="Foret S."/>
            <person name="Bucher G."/>
            <person name="Schuetz S."/>
            <person name="Maleszka R."/>
            <person name="Wimmer E.A."/>
            <person name="Beeman R.W."/>
            <person name="Lorenzen M."/>
            <person name="Tomoyasu Y."/>
            <person name="Miller S.C."/>
            <person name="Grossmann D."/>
            <person name="Bucher G."/>
        </authorList>
    </citation>
    <scope>NUCLEOTIDE SEQUENCE [LARGE SCALE GENOMIC DNA]</scope>
    <source>
        <strain evidence="2 3">Georgia GA2</strain>
    </source>
</reference>
<name>D7GYI0_TRICA</name>
<evidence type="ECO:0000313" key="2">
    <source>
        <dbReference type="EMBL" id="EFA13422.1"/>
    </source>
</evidence>
<evidence type="ECO:0000313" key="3">
    <source>
        <dbReference type="Proteomes" id="UP000007266"/>
    </source>
</evidence>
<keyword evidence="3" id="KW-1185">Reference proteome</keyword>
<dbReference type="Proteomes" id="UP000007266">
    <property type="component" value="Unassembled WGS sequence"/>
</dbReference>
<dbReference type="InterPro" id="IPR049012">
    <property type="entry name" value="Mutator_transp_dom"/>
</dbReference>
<protein>
    <recommendedName>
        <fullName evidence="1">Mutator-like transposase domain-containing protein</fullName>
    </recommendedName>
</protein>
<dbReference type="EMBL" id="KQ972820">
    <property type="protein sequence ID" value="EFA13422.1"/>
    <property type="molecule type" value="Genomic_DNA"/>
</dbReference>
<accession>D7GYI0</accession>
<dbReference type="OMA" id="ECANHAY"/>
<dbReference type="Pfam" id="PF20700">
    <property type="entry name" value="Mutator"/>
    <property type="match status" value="1"/>
</dbReference>
<dbReference type="AlphaFoldDB" id="D7GYI0"/>
<dbReference type="InParanoid" id="D7GYI0"/>
<sequence>MLAAGQKERALAIEAGEIDTVVVDGAWTKRSYKSNYNASSGVATIVGARTKKILYVGVKNKNCKKCMYYKKKNQTTPPHKCFKNWKNTSTSMEAAIILDGFKKSVDMHNVRFKNLIGDGDSSVYKKIHNARPYGPNYFIKGEV</sequence>
<dbReference type="PhylomeDB" id="D7GYI0"/>
<proteinExistence type="predicted"/>
<organism evidence="2 3">
    <name type="scientific">Tribolium castaneum</name>
    <name type="common">Red flour beetle</name>
    <dbReference type="NCBI Taxonomy" id="7070"/>
    <lineage>
        <taxon>Eukaryota</taxon>
        <taxon>Metazoa</taxon>
        <taxon>Ecdysozoa</taxon>
        <taxon>Arthropoda</taxon>
        <taxon>Hexapoda</taxon>
        <taxon>Insecta</taxon>
        <taxon>Pterygota</taxon>
        <taxon>Neoptera</taxon>
        <taxon>Endopterygota</taxon>
        <taxon>Coleoptera</taxon>
        <taxon>Polyphaga</taxon>
        <taxon>Cucujiformia</taxon>
        <taxon>Tenebrionidae</taxon>
        <taxon>Tenebrionidae incertae sedis</taxon>
        <taxon>Tribolium</taxon>
    </lineage>
</organism>
<reference evidence="2 3" key="2">
    <citation type="journal article" date="2010" name="Nucleic Acids Res.">
        <title>BeetleBase in 2010: revisions to provide comprehensive genomic information for Tribolium castaneum.</title>
        <authorList>
            <person name="Kim H.S."/>
            <person name="Murphy T."/>
            <person name="Xia J."/>
            <person name="Caragea D."/>
            <person name="Park Y."/>
            <person name="Beeman R.W."/>
            <person name="Lorenzen M.D."/>
            <person name="Butcher S."/>
            <person name="Manak J.R."/>
            <person name="Brown S.J."/>
        </authorList>
    </citation>
    <scope>NUCLEOTIDE SEQUENCE [LARGE SCALE GENOMIC DNA]</scope>
    <source>
        <strain evidence="2 3">Georgia GA2</strain>
    </source>
</reference>